<evidence type="ECO:0000256" key="1">
    <source>
        <dbReference type="SAM" id="MobiDB-lite"/>
    </source>
</evidence>
<feature type="compositionally biased region" description="Basic and acidic residues" evidence="1">
    <location>
        <begin position="80"/>
        <end position="117"/>
    </location>
</feature>
<gene>
    <name evidence="2" type="ORF">SPRG_16620</name>
</gene>
<evidence type="ECO:0000313" key="3">
    <source>
        <dbReference type="Proteomes" id="UP000030745"/>
    </source>
</evidence>
<protein>
    <submittedName>
        <fullName evidence="2">Uncharacterized protein</fullName>
    </submittedName>
</protein>
<dbReference type="AlphaFoldDB" id="A0A067BUL7"/>
<dbReference type="VEuPathDB" id="FungiDB:SPRG_16620"/>
<dbReference type="GeneID" id="24138232"/>
<dbReference type="STRING" id="695850.A0A067BUL7"/>
<keyword evidence="3" id="KW-1185">Reference proteome</keyword>
<name>A0A067BUL7_SAPPC</name>
<feature type="compositionally biased region" description="Acidic residues" evidence="1">
    <location>
        <begin position="61"/>
        <end position="79"/>
    </location>
</feature>
<dbReference type="EMBL" id="KK583521">
    <property type="protein sequence ID" value="KDO17986.1"/>
    <property type="molecule type" value="Genomic_DNA"/>
</dbReference>
<reference evidence="2 3" key="1">
    <citation type="journal article" date="2013" name="PLoS Genet.">
        <title>Distinctive expansion of potential virulence genes in the genome of the oomycete fish pathogen Saprolegnia parasitica.</title>
        <authorList>
            <person name="Jiang R.H."/>
            <person name="de Bruijn I."/>
            <person name="Haas B.J."/>
            <person name="Belmonte R."/>
            <person name="Lobach L."/>
            <person name="Christie J."/>
            <person name="van den Ackerveken G."/>
            <person name="Bottin A."/>
            <person name="Bulone V."/>
            <person name="Diaz-Moreno S.M."/>
            <person name="Dumas B."/>
            <person name="Fan L."/>
            <person name="Gaulin E."/>
            <person name="Govers F."/>
            <person name="Grenville-Briggs L.J."/>
            <person name="Horner N.R."/>
            <person name="Levin J.Z."/>
            <person name="Mammella M."/>
            <person name="Meijer H.J."/>
            <person name="Morris P."/>
            <person name="Nusbaum C."/>
            <person name="Oome S."/>
            <person name="Phillips A.J."/>
            <person name="van Rooyen D."/>
            <person name="Rzeszutek E."/>
            <person name="Saraiva M."/>
            <person name="Secombes C.J."/>
            <person name="Seidl M.F."/>
            <person name="Snel B."/>
            <person name="Stassen J.H."/>
            <person name="Sykes S."/>
            <person name="Tripathy S."/>
            <person name="van den Berg H."/>
            <person name="Vega-Arreguin J.C."/>
            <person name="Wawra S."/>
            <person name="Young S.K."/>
            <person name="Zeng Q."/>
            <person name="Dieguez-Uribeondo J."/>
            <person name="Russ C."/>
            <person name="Tyler B.M."/>
            <person name="van West P."/>
        </authorList>
    </citation>
    <scope>NUCLEOTIDE SEQUENCE [LARGE SCALE GENOMIC DNA]</scope>
    <source>
        <strain evidence="2 3">CBS 223.65</strain>
    </source>
</reference>
<dbReference type="OrthoDB" id="10606826at2759"/>
<feature type="region of interest" description="Disordered" evidence="1">
    <location>
        <begin position="42"/>
        <end position="117"/>
    </location>
</feature>
<organism evidence="2 3">
    <name type="scientific">Saprolegnia parasitica (strain CBS 223.65)</name>
    <dbReference type="NCBI Taxonomy" id="695850"/>
    <lineage>
        <taxon>Eukaryota</taxon>
        <taxon>Sar</taxon>
        <taxon>Stramenopiles</taxon>
        <taxon>Oomycota</taxon>
        <taxon>Saprolegniomycetes</taxon>
        <taxon>Saprolegniales</taxon>
        <taxon>Saprolegniaceae</taxon>
        <taxon>Saprolegnia</taxon>
    </lineage>
</organism>
<proteinExistence type="predicted"/>
<dbReference type="Proteomes" id="UP000030745">
    <property type="component" value="Unassembled WGS sequence"/>
</dbReference>
<accession>A0A067BUL7</accession>
<evidence type="ECO:0000313" key="2">
    <source>
        <dbReference type="EMBL" id="KDO17986.1"/>
    </source>
</evidence>
<dbReference type="KEGG" id="spar:SPRG_16620"/>
<sequence length="117" mass="12996">MLAKAEKAPLPVYPVDAEHMQTLVPRYTACLASLKETLAKEKAGHLGLTTGVSLKRKLHDDTDDKDNDQAMADDDDDEDDAKRDDEAGAKDDDDDVAPREALRARLVEHLKRQRATE</sequence>
<dbReference type="RefSeq" id="XP_012211315.1">
    <property type="nucleotide sequence ID" value="XM_012355925.1"/>
</dbReference>